<dbReference type="AlphaFoldDB" id="M5C1W4"/>
<comment type="caution">
    <text evidence="5">The sequence shown here is derived from an EMBL/GenBank/DDBJ whole genome shotgun (WGS) entry which is preliminary data.</text>
</comment>
<evidence type="ECO:0000313" key="6">
    <source>
        <dbReference type="Proteomes" id="UP000012065"/>
    </source>
</evidence>
<sequence>MATPSRPTSALGQHLDQGISIPAGTSSHQGPATLDEIRDLLLFFGDAISELTRRISQNEEVTKEVRTTVENISQQVDNIAIKVNEPRTPEQAQPIHPVDETPRATTSTAEKKVTIAPTNPIRPWYRTHTPATNDEEFSLFDQPDIKPLIPPPTTRASSLGASAIPIGPTGRSPSRTPGGTLKPIKVKAPEPFKGGTGSEAKQWLARMNGWLRLSATQFNSEEDVVTFLLVNMEGTASSWALPHLANMGSNRATITTALEFDTAFSRAFFDPDEQRAAERKITNLVQTTTTATYATEFRTLLMSLDWNDAALRAQFYKGLHWHVKQQLAQKEDQPRDLETLIAAAIRIDNVRRELEISRPPRENRPKSAATATTLRTNTGTPRIDSDRLKNDPNYVSEAERQRRRDEKLCIKCGKAGHRFAECRTGWKGPDKGKETAKVAEDKPENDIEFVCLLNIKISPLFEIDIHLKNQAAISTLIDSGASSNFISPTTVEKLRIPTITLDTPRTVTMLDGSNPTTGKIWKKVALEFSYDNRTMTHEFLVSPIGQHSAILGIKWLEKEQPEIDWSQRQLSFPIPQSTFANIAQEEEADDNPLEGIPAQYHAFAKVFGEEEFHKLPPHRLYDIEIELTEDGPLNSPLYSMTDAESVTLKQWLEEELKAGKIRPSKSPISSPVMFVPKKDGSRRLVVDYRKLNSRSKKNVYPLPRPDDLMSKLRGAKIFTKLDLR</sequence>
<dbReference type="Gene3D" id="3.30.70.270">
    <property type="match status" value="1"/>
</dbReference>
<keyword evidence="2" id="KW-0863">Zinc-finger</keyword>
<feature type="compositionally biased region" description="Low complexity" evidence="3">
    <location>
        <begin position="368"/>
        <end position="380"/>
    </location>
</feature>
<feature type="domain" description="CCHC-type" evidence="4">
    <location>
        <begin position="409"/>
        <end position="423"/>
    </location>
</feature>
<dbReference type="SUPFAM" id="SSF56672">
    <property type="entry name" value="DNA/RNA polymerases"/>
    <property type="match status" value="1"/>
</dbReference>
<dbReference type="Proteomes" id="UP000012065">
    <property type="component" value="Unassembled WGS sequence"/>
</dbReference>
<dbReference type="Pfam" id="PF03732">
    <property type="entry name" value="Retrotrans_gag"/>
    <property type="match status" value="1"/>
</dbReference>
<dbReference type="InterPro" id="IPR043502">
    <property type="entry name" value="DNA/RNA_pol_sf"/>
</dbReference>
<dbReference type="SUPFAM" id="SSF50630">
    <property type="entry name" value="Acid proteases"/>
    <property type="match status" value="1"/>
</dbReference>
<dbReference type="InterPro" id="IPR032567">
    <property type="entry name" value="RTL1-rel"/>
</dbReference>
<dbReference type="InterPro" id="IPR005162">
    <property type="entry name" value="Retrotrans_gag_dom"/>
</dbReference>
<protein>
    <submittedName>
        <fullName evidence="5">Enox1 protein</fullName>
    </submittedName>
</protein>
<gene>
    <name evidence="5" type="primary">enox1</name>
    <name evidence="5" type="ORF">BN14_07037</name>
</gene>
<reference evidence="5 6" key="1">
    <citation type="journal article" date="2013" name="J. Biotechnol.">
        <title>Establishment and interpretation of the genome sequence of the phytopathogenic fungus Rhizoctonia solani AG1-IB isolate 7/3/14.</title>
        <authorList>
            <person name="Wibberg D.W."/>
            <person name="Jelonek L.J."/>
            <person name="Rupp O.R."/>
            <person name="Hennig M.H."/>
            <person name="Eikmeyer F.E."/>
            <person name="Goesmann A.G."/>
            <person name="Hartmann A.H."/>
            <person name="Borriss R.B."/>
            <person name="Grosch R.G."/>
            <person name="Puehler A.P."/>
            <person name="Schlueter A.S."/>
        </authorList>
    </citation>
    <scope>NUCLEOTIDE SEQUENCE [LARGE SCALE GENOMIC DNA]</scope>
    <source>
        <strain evidence="6">AG1-IB / isolate 7/3/14</strain>
    </source>
</reference>
<dbReference type="SUPFAM" id="SSF57756">
    <property type="entry name" value="Retrovirus zinc finger-like domains"/>
    <property type="match status" value="1"/>
</dbReference>
<dbReference type="CDD" id="cd00303">
    <property type="entry name" value="retropepsin_like"/>
    <property type="match status" value="1"/>
</dbReference>
<accession>M5C1W4</accession>
<keyword evidence="2" id="KW-0862">Zinc</keyword>
<dbReference type="Gene3D" id="2.40.70.10">
    <property type="entry name" value="Acid Proteases"/>
    <property type="match status" value="1"/>
</dbReference>
<dbReference type="GO" id="GO:0008270">
    <property type="term" value="F:zinc ion binding"/>
    <property type="evidence" value="ECO:0007669"/>
    <property type="project" value="UniProtKB-KW"/>
</dbReference>
<dbReference type="Pfam" id="PF08284">
    <property type="entry name" value="RVP_2"/>
    <property type="match status" value="1"/>
</dbReference>
<dbReference type="PANTHER" id="PTHR15503:SF22">
    <property type="entry name" value="TRANSPOSON TY3-I GAG POLYPROTEIN"/>
    <property type="match status" value="1"/>
</dbReference>
<dbReference type="CDD" id="cd01647">
    <property type="entry name" value="RT_LTR"/>
    <property type="match status" value="1"/>
</dbReference>
<dbReference type="GO" id="GO:0006397">
    <property type="term" value="P:mRNA processing"/>
    <property type="evidence" value="ECO:0007669"/>
    <property type="project" value="UniProtKB-KW"/>
</dbReference>
<feature type="compositionally biased region" description="Polar residues" evidence="3">
    <location>
        <begin position="1"/>
        <end position="11"/>
    </location>
</feature>
<dbReference type="Gene3D" id="3.10.10.10">
    <property type="entry name" value="HIV Type 1 Reverse Transcriptase, subunit A, domain 1"/>
    <property type="match status" value="1"/>
</dbReference>
<organism evidence="5 6">
    <name type="scientific">Thanatephorus cucumeris (strain AG1-IB / isolate 7/3/14)</name>
    <name type="common">Lettuce bottom rot fungus</name>
    <name type="synonym">Rhizoctonia solani</name>
    <dbReference type="NCBI Taxonomy" id="1108050"/>
    <lineage>
        <taxon>Eukaryota</taxon>
        <taxon>Fungi</taxon>
        <taxon>Dikarya</taxon>
        <taxon>Basidiomycota</taxon>
        <taxon>Agaricomycotina</taxon>
        <taxon>Agaricomycetes</taxon>
        <taxon>Cantharellales</taxon>
        <taxon>Ceratobasidiaceae</taxon>
        <taxon>Rhizoctonia</taxon>
        <taxon>Rhizoctonia solani AG-1</taxon>
    </lineage>
</organism>
<proteinExistence type="predicted"/>
<evidence type="ECO:0000256" key="1">
    <source>
        <dbReference type="ARBA" id="ARBA00022664"/>
    </source>
</evidence>
<keyword evidence="2" id="KW-0479">Metal-binding</keyword>
<evidence type="ECO:0000313" key="5">
    <source>
        <dbReference type="EMBL" id="CCO32970.1"/>
    </source>
</evidence>
<evidence type="ECO:0000259" key="4">
    <source>
        <dbReference type="PROSITE" id="PS50158"/>
    </source>
</evidence>
<dbReference type="InterPro" id="IPR001878">
    <property type="entry name" value="Znf_CCHC"/>
</dbReference>
<dbReference type="PANTHER" id="PTHR15503">
    <property type="entry name" value="LDOC1 RELATED"/>
    <property type="match status" value="1"/>
</dbReference>
<dbReference type="InterPro" id="IPR043128">
    <property type="entry name" value="Rev_trsase/Diguanyl_cyclase"/>
</dbReference>
<feature type="region of interest" description="Disordered" evidence="3">
    <location>
        <begin position="160"/>
        <end position="197"/>
    </location>
</feature>
<keyword evidence="1" id="KW-0507">mRNA processing</keyword>
<dbReference type="HOGENOM" id="CLU_000384_19_0_1"/>
<dbReference type="InterPro" id="IPR036875">
    <property type="entry name" value="Znf_CCHC_sf"/>
</dbReference>
<feature type="compositionally biased region" description="Basic and acidic residues" evidence="3">
    <location>
        <begin position="356"/>
        <end position="365"/>
    </location>
</feature>
<evidence type="ECO:0000256" key="2">
    <source>
        <dbReference type="PROSITE-ProRule" id="PRU00047"/>
    </source>
</evidence>
<dbReference type="InterPro" id="IPR021109">
    <property type="entry name" value="Peptidase_aspartic_dom_sf"/>
</dbReference>
<feature type="region of interest" description="Disordered" evidence="3">
    <location>
        <begin position="356"/>
        <end position="400"/>
    </location>
</feature>
<dbReference type="EMBL" id="CAOJ01010751">
    <property type="protein sequence ID" value="CCO32970.1"/>
    <property type="molecule type" value="Genomic_DNA"/>
</dbReference>
<dbReference type="PROSITE" id="PS50158">
    <property type="entry name" value="ZF_CCHC"/>
    <property type="match status" value="1"/>
</dbReference>
<feature type="region of interest" description="Disordered" evidence="3">
    <location>
        <begin position="88"/>
        <end position="110"/>
    </location>
</feature>
<dbReference type="GO" id="GO:0003676">
    <property type="term" value="F:nucleic acid binding"/>
    <property type="evidence" value="ECO:0007669"/>
    <property type="project" value="InterPro"/>
</dbReference>
<name>M5C1W4_THACB</name>
<evidence type="ECO:0000256" key="3">
    <source>
        <dbReference type="SAM" id="MobiDB-lite"/>
    </source>
</evidence>
<feature type="region of interest" description="Disordered" evidence="3">
    <location>
        <begin position="1"/>
        <end position="30"/>
    </location>
</feature>